<dbReference type="GO" id="GO:0008270">
    <property type="term" value="F:zinc ion binding"/>
    <property type="evidence" value="ECO:0007669"/>
    <property type="project" value="UniProtKB-KW"/>
</dbReference>
<reference evidence="7 8" key="1">
    <citation type="submission" date="2014-02" db="EMBL/GenBank/DDBJ databases">
        <title>The genome sequence of Colletotrichum salicis CBS 607.94.</title>
        <authorList>
            <person name="Baroncelli R."/>
            <person name="Thon M.R."/>
        </authorList>
    </citation>
    <scope>NUCLEOTIDE SEQUENCE [LARGE SCALE GENOMIC DNA]</scope>
    <source>
        <strain evidence="7 8">CBS 607.94</strain>
    </source>
</reference>
<feature type="compositionally biased region" description="Pro residues" evidence="5">
    <location>
        <begin position="318"/>
        <end position="330"/>
    </location>
</feature>
<evidence type="ECO:0000259" key="6">
    <source>
        <dbReference type="PROSITE" id="PS51044"/>
    </source>
</evidence>
<protein>
    <submittedName>
        <fullName evidence="7">MIZ/SP-RING zinc finger</fullName>
    </submittedName>
</protein>
<feature type="region of interest" description="Disordered" evidence="5">
    <location>
        <begin position="231"/>
        <end position="272"/>
    </location>
</feature>
<dbReference type="PANTHER" id="PTHR10782">
    <property type="entry name" value="ZINC FINGER MIZ DOMAIN-CONTAINING PROTEIN"/>
    <property type="match status" value="1"/>
</dbReference>
<feature type="region of interest" description="Disordered" evidence="5">
    <location>
        <begin position="681"/>
        <end position="705"/>
    </location>
</feature>
<keyword evidence="2 4" id="KW-0863">Zinc-finger</keyword>
<dbReference type="InterPro" id="IPR013083">
    <property type="entry name" value="Znf_RING/FYVE/PHD"/>
</dbReference>
<feature type="compositionally biased region" description="Basic residues" evidence="5">
    <location>
        <begin position="16"/>
        <end position="27"/>
    </location>
</feature>
<gene>
    <name evidence="7" type="ORF">CSAL01_02104</name>
</gene>
<dbReference type="Proteomes" id="UP000070121">
    <property type="component" value="Unassembled WGS sequence"/>
</dbReference>
<dbReference type="GO" id="GO:0000785">
    <property type="term" value="C:chromatin"/>
    <property type="evidence" value="ECO:0007669"/>
    <property type="project" value="TreeGrafter"/>
</dbReference>
<dbReference type="GO" id="GO:0016925">
    <property type="term" value="P:protein sumoylation"/>
    <property type="evidence" value="ECO:0007669"/>
    <property type="project" value="TreeGrafter"/>
</dbReference>
<dbReference type="PANTHER" id="PTHR10782:SF4">
    <property type="entry name" value="TONALLI, ISOFORM E"/>
    <property type="match status" value="1"/>
</dbReference>
<accession>A0A135V657</accession>
<keyword evidence="3" id="KW-0862">Zinc</keyword>
<feature type="domain" description="SP-RING-type" evidence="6">
    <location>
        <begin position="959"/>
        <end position="1070"/>
    </location>
</feature>
<comment type="caution">
    <text evidence="7">The sequence shown here is derived from an EMBL/GenBank/DDBJ whole genome shotgun (WGS) entry which is preliminary data.</text>
</comment>
<evidence type="ECO:0000256" key="4">
    <source>
        <dbReference type="PROSITE-ProRule" id="PRU00452"/>
    </source>
</evidence>
<feature type="region of interest" description="Disordered" evidence="5">
    <location>
        <begin position="1"/>
        <end position="48"/>
    </location>
</feature>
<dbReference type="InterPro" id="IPR004181">
    <property type="entry name" value="Znf_MIZ"/>
</dbReference>
<feature type="compositionally biased region" description="Polar residues" evidence="5">
    <location>
        <begin position="367"/>
        <end position="378"/>
    </location>
</feature>
<proteinExistence type="predicted"/>
<feature type="compositionally biased region" description="Polar residues" evidence="5">
    <location>
        <begin position="689"/>
        <end position="703"/>
    </location>
</feature>
<dbReference type="PROSITE" id="PS00202">
    <property type="entry name" value="RUBREDOXIN"/>
    <property type="match status" value="1"/>
</dbReference>
<dbReference type="PROSITE" id="PS51044">
    <property type="entry name" value="ZF_SP_RING"/>
    <property type="match status" value="1"/>
</dbReference>
<keyword evidence="8" id="KW-1185">Reference proteome</keyword>
<feature type="compositionally biased region" description="Low complexity" evidence="5">
    <location>
        <begin position="331"/>
        <end position="340"/>
    </location>
</feature>
<dbReference type="GO" id="GO:0061665">
    <property type="term" value="F:SUMO ligase activity"/>
    <property type="evidence" value="ECO:0007669"/>
    <property type="project" value="TreeGrafter"/>
</dbReference>
<keyword evidence="1" id="KW-0479">Metal-binding</keyword>
<dbReference type="OrthoDB" id="27975at2759"/>
<evidence type="ECO:0000256" key="3">
    <source>
        <dbReference type="ARBA" id="ARBA00022833"/>
    </source>
</evidence>
<dbReference type="InterPro" id="IPR018527">
    <property type="entry name" value="Rubredoxin_Fe_BS"/>
</dbReference>
<evidence type="ECO:0000256" key="5">
    <source>
        <dbReference type="SAM" id="MobiDB-lite"/>
    </source>
</evidence>
<sequence>MAESSLAQGPSSLPPRCRRKPRKRSTKSKMSPHGAQQDVVGGPLSGAQVARSNETVNFLLGNRRPAWMTSQNVVPSHGPLTNKGPTSRNRQDVQGPQMAPTRASQKQPSTHASNTPSAPGTVTTSTFRSADNLQDKPAAAPESNQLTTYFPYPISSSGIPQSFPSPKTPQPSLTFSSGSDCAAALPSPAPTDQPSPPTVTSNQTSRQFRDSFFQSPELGLDLAVNTSNVTTASTGDTRAQEIPADVPVQDLSGAGSGTAAIDPSNPVPLPTDLHSSARFSLFEPSEHPGLFHSSDALLERPPSSAPPSLVLNSQAAPSPTPNSPSRPPSRPSSGQRSRPTAAAQPLATGHHTPQSAGQSKDDYHRTGQPTGSSQDPSDSFRQVVMANHLDSYVSNRGGMAKLPEDGTTAPRVRLLKDAIEKADYFYIVLHQILCLWTLDTKGAYDLLGLPPNVTESALSIVQNVLRKNINMSHETVLFFANFPASSASGLWATDAYRKHIGEISGFLNNLHEQWNRILIPAMRPHSGSPHYPSMQLPHAAMMARAPGQTSPVLRAPPGGLSMSMPTLTSPTQAVAPSPPQYQVQPHGQANHLLQQAREADQRHLRSRQMEIAQNQAQAIAQLQATSMSSLRPQPLPSLRPPSLQPQVMQQGPSPGAFVRTPPPQQLPSPRIVAPTSHASPRGLGITQGAPGTQITRLPSTSSRPTRDAAGRLIGNLFRPPNVSIPLDRIPHTPWEPKAVGVALHQVQLRSPRRVPRDLPWSEDQSTPIRFYQAIKELSLGPVATPAKHCVHRLVFVVPAEYYSKLCPTSNLIGDGVPVSMYFEGSLRYRLRLCELPLSPDEPANISESVWAVAQSYWPEHIAIRVNDKVVAVRRKQHNGQHLPAELTPYIRPGMNSISVTITPTPATQKPNTMYFMAVEVVETLSRDSIVNMVLSQGIISADTTKQVIRSRLEPASADGDDELVVVGNDLSIDLADPFSATIFKIPARGVGCTHMECFDLANWLQTRPVKPRCTAHGAGEACRICNRGTEGRPEPSLVDKWKCPLCDGDARPYSLRVDRFMEDVRDSLEAEGKLHTKTIYVRADGTWKAKEEEADDDEEENADNGQPPAKRAKTRPSIPEPEIIELD</sequence>
<evidence type="ECO:0000256" key="2">
    <source>
        <dbReference type="ARBA" id="ARBA00022771"/>
    </source>
</evidence>
<feature type="compositionally biased region" description="Polar residues" evidence="5">
    <location>
        <begin position="142"/>
        <end position="179"/>
    </location>
</feature>
<feature type="compositionally biased region" description="Pro residues" evidence="5">
    <location>
        <begin position="187"/>
        <end position="197"/>
    </location>
</feature>
<evidence type="ECO:0000313" key="7">
    <source>
        <dbReference type="EMBL" id="KXH68183.1"/>
    </source>
</evidence>
<name>A0A135V657_9PEZI</name>
<feature type="compositionally biased region" description="Acidic residues" evidence="5">
    <location>
        <begin position="1092"/>
        <end position="1102"/>
    </location>
</feature>
<dbReference type="AlphaFoldDB" id="A0A135V657"/>
<organism evidence="7 8">
    <name type="scientific">Colletotrichum salicis</name>
    <dbReference type="NCBI Taxonomy" id="1209931"/>
    <lineage>
        <taxon>Eukaryota</taxon>
        <taxon>Fungi</taxon>
        <taxon>Dikarya</taxon>
        <taxon>Ascomycota</taxon>
        <taxon>Pezizomycotina</taxon>
        <taxon>Sordariomycetes</taxon>
        <taxon>Hypocreomycetidae</taxon>
        <taxon>Glomerellales</taxon>
        <taxon>Glomerellaceae</taxon>
        <taxon>Colletotrichum</taxon>
        <taxon>Colletotrichum acutatum species complex</taxon>
    </lineage>
</organism>
<dbReference type="Gene3D" id="3.30.40.10">
    <property type="entry name" value="Zinc/RING finger domain, C3HC4 (zinc finger)"/>
    <property type="match status" value="1"/>
</dbReference>
<dbReference type="EMBL" id="JFFI01000374">
    <property type="protein sequence ID" value="KXH68183.1"/>
    <property type="molecule type" value="Genomic_DNA"/>
</dbReference>
<feature type="region of interest" description="Disordered" evidence="5">
    <location>
        <begin position="292"/>
        <end position="378"/>
    </location>
</feature>
<evidence type="ECO:0000313" key="8">
    <source>
        <dbReference type="Proteomes" id="UP000070121"/>
    </source>
</evidence>
<feature type="compositionally biased region" description="Polar residues" evidence="5">
    <location>
        <begin position="102"/>
        <end position="132"/>
    </location>
</feature>
<evidence type="ECO:0000256" key="1">
    <source>
        <dbReference type="ARBA" id="ARBA00022723"/>
    </source>
</evidence>
<dbReference type="STRING" id="1209931.A0A135V657"/>
<feature type="compositionally biased region" description="Polar residues" evidence="5">
    <location>
        <begin position="83"/>
        <end position="94"/>
    </location>
</feature>
<feature type="region of interest" description="Disordered" evidence="5">
    <location>
        <begin position="68"/>
        <end position="211"/>
    </location>
</feature>
<feature type="region of interest" description="Disordered" evidence="5">
    <location>
        <begin position="1085"/>
        <end position="1127"/>
    </location>
</feature>